<name>A0A3M7RML8_BRAPC</name>
<sequence length="90" mass="9990">MCLSVCISGVHTAFLSAPVRLVLANFNGGERGAIKNEKYSGNVDKVAEESLDCPSISLIKVEIELFLLSKNYLVLYYMNHLLKFLYCASI</sequence>
<evidence type="ECO:0000313" key="2">
    <source>
        <dbReference type="Proteomes" id="UP000276133"/>
    </source>
</evidence>
<dbReference type="Proteomes" id="UP000276133">
    <property type="component" value="Unassembled WGS sequence"/>
</dbReference>
<reference evidence="1 2" key="1">
    <citation type="journal article" date="2018" name="Sci. Rep.">
        <title>Genomic signatures of local adaptation to the degree of environmental predictability in rotifers.</title>
        <authorList>
            <person name="Franch-Gras L."/>
            <person name="Hahn C."/>
            <person name="Garcia-Roger E.M."/>
            <person name="Carmona M.J."/>
            <person name="Serra M."/>
            <person name="Gomez A."/>
        </authorList>
    </citation>
    <scope>NUCLEOTIDE SEQUENCE [LARGE SCALE GENOMIC DNA]</scope>
    <source>
        <strain evidence="1">HYR1</strain>
    </source>
</reference>
<comment type="caution">
    <text evidence="1">The sequence shown here is derived from an EMBL/GenBank/DDBJ whole genome shotgun (WGS) entry which is preliminary data.</text>
</comment>
<gene>
    <name evidence="1" type="ORF">BpHYR1_000458</name>
</gene>
<proteinExistence type="predicted"/>
<organism evidence="1 2">
    <name type="scientific">Brachionus plicatilis</name>
    <name type="common">Marine rotifer</name>
    <name type="synonym">Brachionus muelleri</name>
    <dbReference type="NCBI Taxonomy" id="10195"/>
    <lineage>
        <taxon>Eukaryota</taxon>
        <taxon>Metazoa</taxon>
        <taxon>Spiralia</taxon>
        <taxon>Gnathifera</taxon>
        <taxon>Rotifera</taxon>
        <taxon>Eurotatoria</taxon>
        <taxon>Monogononta</taxon>
        <taxon>Pseudotrocha</taxon>
        <taxon>Ploima</taxon>
        <taxon>Brachionidae</taxon>
        <taxon>Brachionus</taxon>
    </lineage>
</organism>
<dbReference type="EMBL" id="REGN01003053">
    <property type="protein sequence ID" value="RNA24764.1"/>
    <property type="molecule type" value="Genomic_DNA"/>
</dbReference>
<protein>
    <submittedName>
        <fullName evidence="1">Uncharacterized protein</fullName>
    </submittedName>
</protein>
<dbReference type="AlphaFoldDB" id="A0A3M7RML8"/>
<evidence type="ECO:0000313" key="1">
    <source>
        <dbReference type="EMBL" id="RNA24764.1"/>
    </source>
</evidence>
<accession>A0A3M7RML8</accession>
<keyword evidence="2" id="KW-1185">Reference proteome</keyword>